<feature type="region of interest" description="Disordered" evidence="1">
    <location>
        <begin position="109"/>
        <end position="133"/>
    </location>
</feature>
<proteinExistence type="predicted"/>
<keyword evidence="2" id="KW-0472">Membrane</keyword>
<evidence type="ECO:0000256" key="2">
    <source>
        <dbReference type="SAM" id="Phobius"/>
    </source>
</evidence>
<evidence type="ECO:0000256" key="1">
    <source>
        <dbReference type="SAM" id="MobiDB-lite"/>
    </source>
</evidence>
<organism evidence="3 4">
    <name type="scientific">Mycena sanguinolenta</name>
    <dbReference type="NCBI Taxonomy" id="230812"/>
    <lineage>
        <taxon>Eukaryota</taxon>
        <taxon>Fungi</taxon>
        <taxon>Dikarya</taxon>
        <taxon>Basidiomycota</taxon>
        <taxon>Agaricomycotina</taxon>
        <taxon>Agaricomycetes</taxon>
        <taxon>Agaricomycetidae</taxon>
        <taxon>Agaricales</taxon>
        <taxon>Marasmiineae</taxon>
        <taxon>Mycenaceae</taxon>
        <taxon>Mycena</taxon>
    </lineage>
</organism>
<keyword evidence="2" id="KW-1133">Transmembrane helix</keyword>
<keyword evidence="4" id="KW-1185">Reference proteome</keyword>
<dbReference type="AlphaFoldDB" id="A0A8H6Z0V2"/>
<dbReference type="Proteomes" id="UP000623467">
    <property type="component" value="Unassembled WGS sequence"/>
</dbReference>
<protein>
    <submittedName>
        <fullName evidence="3">Carbohydrate esterase family 4 protein</fullName>
    </submittedName>
</protein>
<dbReference type="OrthoDB" id="3062482at2759"/>
<keyword evidence="2" id="KW-0812">Transmembrane</keyword>
<accession>A0A8H6Z0V2</accession>
<sequence>MWKYDSFDWEANDAALKPLVTPQDVQNNYDTFIGDATSGDFDTIGAIILTHELNNFTMQTAIDNYEKLAAAFDHIVPVGVALNKTTPYVETNYTQSNFADYVAARTGGSNSTSGSSGSSAGSPSGTGSSAEATSRSTGVTLRASGLTLVLALVGALFVVAL</sequence>
<dbReference type="EMBL" id="JACAZH010000004">
    <property type="protein sequence ID" value="KAF7370133.1"/>
    <property type="molecule type" value="Genomic_DNA"/>
</dbReference>
<evidence type="ECO:0000313" key="4">
    <source>
        <dbReference type="Proteomes" id="UP000623467"/>
    </source>
</evidence>
<gene>
    <name evidence="3" type="ORF">MSAN_00643500</name>
</gene>
<evidence type="ECO:0000313" key="3">
    <source>
        <dbReference type="EMBL" id="KAF7370133.1"/>
    </source>
</evidence>
<feature type="transmembrane region" description="Helical" evidence="2">
    <location>
        <begin position="139"/>
        <end position="160"/>
    </location>
</feature>
<comment type="caution">
    <text evidence="3">The sequence shown here is derived from an EMBL/GenBank/DDBJ whole genome shotgun (WGS) entry which is preliminary data.</text>
</comment>
<name>A0A8H6Z0V2_9AGAR</name>
<reference evidence="3" key="1">
    <citation type="submission" date="2020-05" db="EMBL/GenBank/DDBJ databases">
        <title>Mycena genomes resolve the evolution of fungal bioluminescence.</title>
        <authorList>
            <person name="Tsai I.J."/>
        </authorList>
    </citation>
    <scope>NUCLEOTIDE SEQUENCE</scope>
    <source>
        <strain evidence="3">160909Yilan</strain>
    </source>
</reference>